<proteinExistence type="predicted"/>
<accession>A0A923J2L0</accession>
<protein>
    <submittedName>
        <fullName evidence="1">Uncharacterized protein</fullName>
    </submittedName>
</protein>
<reference evidence="1 2" key="1">
    <citation type="submission" date="2020-04" db="EMBL/GenBank/DDBJ databases">
        <title>Genomic insights into acetone-butanol-ethanol (ABE) fermentation by sequencing solventogenic clostridia strains.</title>
        <authorList>
            <person name="Brown S."/>
        </authorList>
    </citation>
    <scope>NUCLEOTIDE SEQUENCE [LARGE SCALE GENOMIC DNA]</scope>
    <source>
        <strain evidence="1 2">DJ011</strain>
    </source>
</reference>
<keyword evidence="2" id="KW-1185">Reference proteome</keyword>
<organism evidence="1 2">
    <name type="scientific">Clostridium tetanomorphum</name>
    <dbReference type="NCBI Taxonomy" id="1553"/>
    <lineage>
        <taxon>Bacteria</taxon>
        <taxon>Bacillati</taxon>
        <taxon>Bacillota</taxon>
        <taxon>Clostridia</taxon>
        <taxon>Eubacteriales</taxon>
        <taxon>Clostridiaceae</taxon>
        <taxon>Clostridium</taxon>
    </lineage>
</organism>
<name>A0A923J2L0_CLOTT</name>
<gene>
    <name evidence="1" type="ORF">HGG79_12970</name>
</gene>
<dbReference type="RefSeq" id="WP_173680243.1">
    <property type="nucleotide sequence ID" value="NZ_JAAZWO010000016.1"/>
</dbReference>
<dbReference type="Proteomes" id="UP000563151">
    <property type="component" value="Unassembled WGS sequence"/>
</dbReference>
<dbReference type="EMBL" id="JAAZWO010000016">
    <property type="protein sequence ID" value="MBC2398678.1"/>
    <property type="molecule type" value="Genomic_DNA"/>
</dbReference>
<evidence type="ECO:0000313" key="2">
    <source>
        <dbReference type="Proteomes" id="UP000563151"/>
    </source>
</evidence>
<sequence>MNKEFVKNIIKAKKYEYQAIKEIMPDNLKKRLEEFEKYALNLLKDAIHEMIKEDLEEDNSKKITKKLL</sequence>
<comment type="caution">
    <text evidence="1">The sequence shown here is derived from an EMBL/GenBank/DDBJ whole genome shotgun (WGS) entry which is preliminary data.</text>
</comment>
<dbReference type="AlphaFoldDB" id="A0A923J2L0"/>
<evidence type="ECO:0000313" key="1">
    <source>
        <dbReference type="EMBL" id="MBC2398678.1"/>
    </source>
</evidence>